<dbReference type="PANTHER" id="PTHR11839">
    <property type="entry name" value="UDP/ADP-SUGAR PYROPHOSPHATASE"/>
    <property type="match status" value="1"/>
</dbReference>
<comment type="caution">
    <text evidence="4">The sequence shown here is derived from an EMBL/GenBank/DDBJ whole genome shotgun (WGS) entry which is preliminary data.</text>
</comment>
<accession>A0ABW4QLL6</accession>
<dbReference type="SUPFAM" id="SSF55811">
    <property type="entry name" value="Nudix"/>
    <property type="match status" value="1"/>
</dbReference>
<feature type="domain" description="Nudix hydrolase" evidence="3">
    <location>
        <begin position="40"/>
        <end position="170"/>
    </location>
</feature>
<keyword evidence="5" id="KW-1185">Reference proteome</keyword>
<proteinExistence type="predicted"/>
<dbReference type="PANTHER" id="PTHR11839:SF18">
    <property type="entry name" value="NUDIX HYDROLASE DOMAIN-CONTAINING PROTEIN"/>
    <property type="match status" value="1"/>
</dbReference>
<dbReference type="Gene3D" id="3.90.79.10">
    <property type="entry name" value="Nucleoside Triphosphate Pyrophosphohydrolase"/>
    <property type="match status" value="1"/>
</dbReference>
<evidence type="ECO:0000256" key="2">
    <source>
        <dbReference type="ARBA" id="ARBA00022801"/>
    </source>
</evidence>
<protein>
    <submittedName>
        <fullName evidence="4">NUDIX hydrolase</fullName>
        <ecNumber evidence="4">3.6.-.-</ecNumber>
    </submittedName>
</protein>
<dbReference type="InterPro" id="IPR000086">
    <property type="entry name" value="NUDIX_hydrolase_dom"/>
</dbReference>
<dbReference type="PROSITE" id="PS00893">
    <property type="entry name" value="NUDIX_BOX"/>
    <property type="match status" value="1"/>
</dbReference>
<dbReference type="InterPro" id="IPR020084">
    <property type="entry name" value="NUDIX_hydrolase_CS"/>
</dbReference>
<dbReference type="Pfam" id="PF00293">
    <property type="entry name" value="NUDIX"/>
    <property type="match status" value="1"/>
</dbReference>
<evidence type="ECO:0000313" key="5">
    <source>
        <dbReference type="Proteomes" id="UP001597273"/>
    </source>
</evidence>
<reference evidence="5" key="1">
    <citation type="journal article" date="2019" name="Int. J. Syst. Evol. Microbiol.">
        <title>The Global Catalogue of Microorganisms (GCM) 10K type strain sequencing project: providing services to taxonomists for standard genome sequencing and annotation.</title>
        <authorList>
            <consortium name="The Broad Institute Genomics Platform"/>
            <consortium name="The Broad Institute Genome Sequencing Center for Infectious Disease"/>
            <person name="Wu L."/>
            <person name="Ma J."/>
        </authorList>
    </citation>
    <scope>NUCLEOTIDE SEQUENCE [LARGE SCALE GENOMIC DNA]</scope>
    <source>
        <strain evidence="5">CGMCC 1.15475</strain>
    </source>
</reference>
<dbReference type="InterPro" id="IPR015797">
    <property type="entry name" value="NUDIX_hydrolase-like_dom_sf"/>
</dbReference>
<evidence type="ECO:0000313" key="4">
    <source>
        <dbReference type="EMBL" id="MFD1864245.1"/>
    </source>
</evidence>
<dbReference type="EMBL" id="JBHUFW010000011">
    <property type="protein sequence ID" value="MFD1864245.1"/>
    <property type="molecule type" value="Genomic_DNA"/>
</dbReference>
<keyword evidence="2 4" id="KW-0378">Hydrolase</keyword>
<dbReference type="EC" id="3.6.-.-" evidence="4"/>
<dbReference type="RefSeq" id="WP_204890621.1">
    <property type="nucleotide sequence ID" value="NZ_JBHUFW010000011.1"/>
</dbReference>
<dbReference type="GO" id="GO:0016787">
    <property type="term" value="F:hydrolase activity"/>
    <property type="evidence" value="ECO:0007669"/>
    <property type="project" value="UniProtKB-KW"/>
</dbReference>
<dbReference type="CDD" id="cd03424">
    <property type="entry name" value="NUDIX_ADPRase_Nudt5_UGPPase_Nudt14"/>
    <property type="match status" value="1"/>
</dbReference>
<evidence type="ECO:0000259" key="3">
    <source>
        <dbReference type="PROSITE" id="PS51462"/>
    </source>
</evidence>
<sequence>MQKWKTRHSEYLYETPFGNLRKEACELPDGQLIAPVYINEFEDWVNAVVLTKDQELVLVEQYRHGGGEFYLEVPAGKLEAEETGEVGILREVLEETGYTSLAPPVLLGDFMVNPAVQTNKIKTYLLVDAFKAQDPVLDATEELKTVLFGFAGFGSQLQSGEVKTQLFTAAAYYMAKDYLQEN</sequence>
<dbReference type="Proteomes" id="UP001597273">
    <property type="component" value="Unassembled WGS sequence"/>
</dbReference>
<dbReference type="PROSITE" id="PS51462">
    <property type="entry name" value="NUDIX"/>
    <property type="match status" value="1"/>
</dbReference>
<gene>
    <name evidence="4" type="ORF">ACFSDB_15145</name>
</gene>
<evidence type="ECO:0000256" key="1">
    <source>
        <dbReference type="ARBA" id="ARBA00001946"/>
    </source>
</evidence>
<organism evidence="4 5">
    <name type="scientific">Planococcus chinensis</name>
    <dbReference type="NCBI Taxonomy" id="272917"/>
    <lineage>
        <taxon>Bacteria</taxon>
        <taxon>Bacillati</taxon>
        <taxon>Bacillota</taxon>
        <taxon>Bacilli</taxon>
        <taxon>Bacillales</taxon>
        <taxon>Caryophanaceae</taxon>
        <taxon>Planococcus</taxon>
    </lineage>
</organism>
<name>A0ABW4QLL6_9BACL</name>
<comment type="cofactor">
    <cofactor evidence="1">
        <name>Mg(2+)</name>
        <dbReference type="ChEBI" id="CHEBI:18420"/>
    </cofactor>
</comment>